<accession>A0A0H2ZG85</accession>
<dbReference type="EMBL" id="CP000438">
    <property type="protein sequence ID" value="ABJ13914.1"/>
    <property type="molecule type" value="Genomic_DNA"/>
</dbReference>
<dbReference type="HOGENOM" id="CLU_2303498_0_0_6"/>
<gene>
    <name evidence="1" type="ordered locus">PA14_60060</name>
</gene>
<evidence type="ECO:0000313" key="1">
    <source>
        <dbReference type="EMBL" id="ABJ13914.1"/>
    </source>
</evidence>
<dbReference type="AlphaFoldDB" id="A0A0H2ZG85"/>
<reference evidence="1 2" key="1">
    <citation type="journal article" date="2006" name="Genome Biol.">
        <title>Genomic analysis reveals that Pseudomonas aeruginosa virulence is combinatorial.</title>
        <authorList>
            <person name="Lee D.G."/>
            <person name="Urbach J.M."/>
            <person name="Wu G."/>
            <person name="Liberati N.T."/>
            <person name="Feinbaum R.L."/>
            <person name="Miyata S."/>
            <person name="Diggins L.T."/>
            <person name="He J."/>
            <person name="Saucier M."/>
            <person name="Deziel E."/>
            <person name="Friedman L."/>
            <person name="Li L."/>
            <person name="Grills G."/>
            <person name="Montgomery K."/>
            <person name="Kucherlapati R."/>
            <person name="Rahme L.G."/>
            <person name="Ausubel F.M."/>
        </authorList>
    </citation>
    <scope>NUCLEOTIDE SEQUENCE [LARGE SCALE GENOMIC DNA]</scope>
    <source>
        <strain evidence="1 2">UCBPP-PA14</strain>
    </source>
</reference>
<protein>
    <submittedName>
        <fullName evidence="1">Uncharacterized protein</fullName>
    </submittedName>
</protein>
<proteinExistence type="predicted"/>
<name>A0A0H2ZG85_PSEAB</name>
<dbReference type="BioCyc" id="PAER208963:G1G74-5072-MONOMER"/>
<organism evidence="1 2">
    <name type="scientific">Pseudomonas aeruginosa (strain UCBPP-PA14)</name>
    <dbReference type="NCBI Taxonomy" id="208963"/>
    <lineage>
        <taxon>Bacteria</taxon>
        <taxon>Pseudomonadati</taxon>
        <taxon>Pseudomonadota</taxon>
        <taxon>Gammaproteobacteria</taxon>
        <taxon>Pseudomonadales</taxon>
        <taxon>Pseudomonadaceae</taxon>
        <taxon>Pseudomonas</taxon>
    </lineage>
</organism>
<sequence>MRRDLLKLMGCTHIEADYIGGLRCSTAPEGTWVAHGFHGPIVDVIDDSAGFFSTHRLALHYPAQCGLAVDQAIPRTAIHVASPLMHVCIGKVVVISAWMC</sequence>
<dbReference type="KEGG" id="pau:PA14_60060"/>
<dbReference type="Proteomes" id="UP000000653">
    <property type="component" value="Chromosome"/>
</dbReference>
<evidence type="ECO:0000313" key="2">
    <source>
        <dbReference type="Proteomes" id="UP000000653"/>
    </source>
</evidence>